<evidence type="ECO:0000313" key="2">
    <source>
        <dbReference type="EMBL" id="RAG84283.1"/>
    </source>
</evidence>
<feature type="transmembrane region" description="Helical" evidence="1">
    <location>
        <begin position="54"/>
        <end position="77"/>
    </location>
</feature>
<evidence type="ECO:0000313" key="3">
    <source>
        <dbReference type="Proteomes" id="UP000248889"/>
    </source>
</evidence>
<comment type="caution">
    <text evidence="2">The sequence shown here is derived from an EMBL/GenBank/DDBJ whole genome shotgun (WGS) entry which is preliminary data.</text>
</comment>
<evidence type="ECO:0000256" key="1">
    <source>
        <dbReference type="SAM" id="Phobius"/>
    </source>
</evidence>
<organism evidence="2 3">
    <name type="scientific">Streptacidiphilus pinicola</name>
    <dbReference type="NCBI Taxonomy" id="2219663"/>
    <lineage>
        <taxon>Bacteria</taxon>
        <taxon>Bacillati</taxon>
        <taxon>Actinomycetota</taxon>
        <taxon>Actinomycetes</taxon>
        <taxon>Kitasatosporales</taxon>
        <taxon>Streptomycetaceae</taxon>
        <taxon>Streptacidiphilus</taxon>
    </lineage>
</organism>
<keyword evidence="1" id="KW-1133">Transmembrane helix</keyword>
<feature type="transmembrane region" description="Helical" evidence="1">
    <location>
        <begin position="123"/>
        <end position="146"/>
    </location>
</feature>
<dbReference type="Proteomes" id="UP000248889">
    <property type="component" value="Unassembled WGS sequence"/>
</dbReference>
<keyword evidence="1" id="KW-0472">Membrane</keyword>
<dbReference type="AlphaFoldDB" id="A0A2X0IL23"/>
<feature type="transmembrane region" description="Helical" evidence="1">
    <location>
        <begin position="89"/>
        <end position="111"/>
    </location>
</feature>
<proteinExistence type="predicted"/>
<name>A0A2X0IL23_9ACTN</name>
<dbReference type="EMBL" id="QKYN01000067">
    <property type="protein sequence ID" value="RAG84283.1"/>
    <property type="molecule type" value="Genomic_DNA"/>
</dbReference>
<feature type="transmembrane region" description="Helical" evidence="1">
    <location>
        <begin position="259"/>
        <end position="277"/>
    </location>
</feature>
<feature type="transmembrane region" description="Helical" evidence="1">
    <location>
        <begin position="297"/>
        <end position="318"/>
    </location>
</feature>
<keyword evidence="3" id="KW-1185">Reference proteome</keyword>
<reference evidence="2 3" key="1">
    <citation type="submission" date="2018-06" db="EMBL/GenBank/DDBJ databases">
        <title>Streptacidiphilus pinicola sp. nov., isolated from pine grove soil.</title>
        <authorList>
            <person name="Roh S.G."/>
            <person name="Park S."/>
            <person name="Kim M.-K."/>
            <person name="Yun B.-R."/>
            <person name="Park J."/>
            <person name="Kim M.J."/>
            <person name="Kim Y.S."/>
            <person name="Kim S.B."/>
        </authorList>
    </citation>
    <scope>NUCLEOTIDE SEQUENCE [LARGE SCALE GENOMIC DNA]</scope>
    <source>
        <strain evidence="2 3">MMS16-CNU450</strain>
    </source>
</reference>
<feature type="transmembrane region" description="Helical" evidence="1">
    <location>
        <begin position="192"/>
        <end position="210"/>
    </location>
</feature>
<gene>
    <name evidence="2" type="ORF">DN069_17470</name>
</gene>
<accession>A0A2X0IL23</accession>
<keyword evidence="1" id="KW-0812">Transmembrane</keyword>
<sequence>MAAMEHLMANGRASSAMVWASLGAAGVFEALTVLETQDKTVRAASPWQDDPYDVVVSLAQFAVPMLALVIALRLLVWRAPGGADRARQTVRAAGAMVTLVGLTVVSEWAAVVSRTPASSSGTWASVLIGGLVVNSVLTVAVAVLLVRGRRGHGSADPWRHDWLGDVVFLCRRIPVLRRWVGPDAAVWVRRRAMTVFVALSTLAGAAVTSAQAIGERWTDPLLIAWFLVVAATSNLAFCAISNAVAGFIARPARTRLRRVAEVSVVTGCVAISVATAFRDALWPMFGTGSLTSVPALVALTLGVGLATSLVTAAVLLACSPDDSFGLRRRFGAAATHLRRPDKHR</sequence>
<protein>
    <submittedName>
        <fullName evidence="2">Uncharacterized protein</fullName>
    </submittedName>
</protein>
<feature type="transmembrane region" description="Helical" evidence="1">
    <location>
        <begin position="222"/>
        <end position="247"/>
    </location>
</feature>